<gene>
    <name evidence="3" type="ORF">B0F90DRAFT_115987</name>
</gene>
<dbReference type="PROSITE" id="PS50137">
    <property type="entry name" value="DS_RBD"/>
    <property type="match status" value="1"/>
</dbReference>
<sequence>MASNPDYILILNNYLQSTGEAHLLSWEFSQIGPEHQATHTAVVKLRGYPVSQGSATTRTVARQIASYHFLKSRKQI</sequence>
<evidence type="ECO:0000259" key="2">
    <source>
        <dbReference type="PROSITE" id="PS50137"/>
    </source>
</evidence>
<dbReference type="EMBL" id="WTXG01000001">
    <property type="protein sequence ID" value="KAI0308076.1"/>
    <property type="molecule type" value="Genomic_DNA"/>
</dbReference>
<evidence type="ECO:0000313" key="3">
    <source>
        <dbReference type="EMBL" id="KAI0308076.1"/>
    </source>
</evidence>
<dbReference type="InterPro" id="IPR014720">
    <property type="entry name" value="dsRBD_dom"/>
</dbReference>
<feature type="domain" description="DRBM" evidence="2">
    <location>
        <begin position="6"/>
        <end position="75"/>
    </location>
</feature>
<protein>
    <recommendedName>
        <fullName evidence="2">DRBM domain-containing protein</fullName>
    </recommendedName>
</protein>
<keyword evidence="1" id="KW-0694">RNA-binding</keyword>
<comment type="caution">
    <text evidence="3">The sequence shown here is derived from an EMBL/GenBank/DDBJ whole genome shotgun (WGS) entry which is preliminary data.</text>
</comment>
<dbReference type="GO" id="GO:0003723">
    <property type="term" value="F:RNA binding"/>
    <property type="evidence" value="ECO:0007669"/>
    <property type="project" value="UniProtKB-UniRule"/>
</dbReference>
<name>A0AAD4MCX8_9AGAM</name>
<dbReference type="AlphaFoldDB" id="A0AAD4MCX8"/>
<dbReference type="Gene3D" id="3.30.160.20">
    <property type="match status" value="1"/>
</dbReference>
<accession>A0AAD4MCX8</accession>
<reference evidence="3" key="1">
    <citation type="journal article" date="2022" name="New Phytol.">
        <title>Evolutionary transition to the ectomycorrhizal habit in the genomes of a hyperdiverse lineage of mushroom-forming fungi.</title>
        <authorList>
            <person name="Looney B."/>
            <person name="Miyauchi S."/>
            <person name="Morin E."/>
            <person name="Drula E."/>
            <person name="Courty P.E."/>
            <person name="Kohler A."/>
            <person name="Kuo A."/>
            <person name="LaButti K."/>
            <person name="Pangilinan J."/>
            <person name="Lipzen A."/>
            <person name="Riley R."/>
            <person name="Andreopoulos W."/>
            <person name="He G."/>
            <person name="Johnson J."/>
            <person name="Nolan M."/>
            <person name="Tritt A."/>
            <person name="Barry K.W."/>
            <person name="Grigoriev I.V."/>
            <person name="Nagy L.G."/>
            <person name="Hibbett D."/>
            <person name="Henrissat B."/>
            <person name="Matheny P.B."/>
            <person name="Labbe J."/>
            <person name="Martin F.M."/>
        </authorList>
    </citation>
    <scope>NUCLEOTIDE SEQUENCE</scope>
    <source>
        <strain evidence="3">BPL690</strain>
    </source>
</reference>
<evidence type="ECO:0000256" key="1">
    <source>
        <dbReference type="PROSITE-ProRule" id="PRU00266"/>
    </source>
</evidence>
<organism evidence="3 4">
    <name type="scientific">Multifurca ochricompacta</name>
    <dbReference type="NCBI Taxonomy" id="376703"/>
    <lineage>
        <taxon>Eukaryota</taxon>
        <taxon>Fungi</taxon>
        <taxon>Dikarya</taxon>
        <taxon>Basidiomycota</taxon>
        <taxon>Agaricomycotina</taxon>
        <taxon>Agaricomycetes</taxon>
        <taxon>Russulales</taxon>
        <taxon>Russulaceae</taxon>
        <taxon>Multifurca</taxon>
    </lineage>
</organism>
<dbReference type="Proteomes" id="UP001203297">
    <property type="component" value="Unassembled WGS sequence"/>
</dbReference>
<proteinExistence type="predicted"/>
<evidence type="ECO:0000313" key="4">
    <source>
        <dbReference type="Proteomes" id="UP001203297"/>
    </source>
</evidence>
<keyword evidence="4" id="KW-1185">Reference proteome</keyword>
<dbReference type="SUPFAM" id="SSF54768">
    <property type="entry name" value="dsRNA-binding domain-like"/>
    <property type="match status" value="1"/>
</dbReference>